<protein>
    <submittedName>
        <fullName evidence="2">Predicted protein</fullName>
    </submittedName>
</protein>
<accession>D9XHV8</accession>
<evidence type="ECO:0000313" key="3">
    <source>
        <dbReference type="Proteomes" id="UP000004184"/>
    </source>
</evidence>
<organism evidence="2 3">
    <name type="scientific">Streptomyces viridochromogenes (strain DSM 40736 / JCM 4977 / BCRC 1201 / Tue 494)</name>
    <dbReference type="NCBI Taxonomy" id="591159"/>
    <lineage>
        <taxon>Bacteria</taxon>
        <taxon>Bacillati</taxon>
        <taxon>Actinomycetota</taxon>
        <taxon>Actinomycetes</taxon>
        <taxon>Kitasatosporales</taxon>
        <taxon>Streptomycetaceae</taxon>
        <taxon>Streptomyces</taxon>
    </lineage>
</organism>
<feature type="compositionally biased region" description="Basic residues" evidence="1">
    <location>
        <begin position="63"/>
        <end position="74"/>
    </location>
</feature>
<gene>
    <name evidence="2" type="ORF">SSQG_07655</name>
</gene>
<feature type="region of interest" description="Disordered" evidence="1">
    <location>
        <begin position="63"/>
        <end position="86"/>
    </location>
</feature>
<dbReference type="Proteomes" id="UP000004184">
    <property type="component" value="Unassembled WGS sequence"/>
</dbReference>
<reference evidence="3" key="1">
    <citation type="submission" date="2009-02" db="EMBL/GenBank/DDBJ databases">
        <title>Annotation of Streptomyces viridochromogenes strain DSM 40736.</title>
        <authorList>
            <consortium name="The Broad Institute Genome Sequencing Platform"/>
            <consortium name="Broad Institute Microbial Sequencing Center"/>
            <person name="Fischbach M."/>
            <person name="Godfrey P."/>
            <person name="Ward D."/>
            <person name="Young S."/>
            <person name="Zeng Q."/>
            <person name="Koehrsen M."/>
            <person name="Alvarado L."/>
            <person name="Berlin A.M."/>
            <person name="Bochicchio J."/>
            <person name="Borenstein D."/>
            <person name="Chapman S.B."/>
            <person name="Chen Z."/>
            <person name="Engels R."/>
            <person name="Freedman E."/>
            <person name="Gellesch M."/>
            <person name="Goldberg J."/>
            <person name="Griggs A."/>
            <person name="Gujja S."/>
            <person name="Heilman E.R."/>
            <person name="Heiman D.I."/>
            <person name="Hepburn T.A."/>
            <person name="Howarth C."/>
            <person name="Jen D."/>
            <person name="Larson L."/>
            <person name="Lewis B."/>
            <person name="Mehta T."/>
            <person name="Park D."/>
            <person name="Pearson M."/>
            <person name="Richards J."/>
            <person name="Roberts A."/>
            <person name="Saif S."/>
            <person name="Shea T.D."/>
            <person name="Shenoy N."/>
            <person name="Sisk P."/>
            <person name="Stolte C."/>
            <person name="Sykes S.N."/>
            <person name="Thomson T."/>
            <person name="Walk T."/>
            <person name="White J."/>
            <person name="Yandava C."/>
            <person name="Straight P."/>
            <person name="Clardy J."/>
            <person name="Hung D."/>
            <person name="Kolter R."/>
            <person name="Mekalanos J."/>
            <person name="Walker S."/>
            <person name="Walsh C.T."/>
            <person name="Wieland-Brown L.C."/>
            <person name="Haas B."/>
            <person name="Nusbaum C."/>
            <person name="Birren B."/>
        </authorList>
    </citation>
    <scope>NUCLEOTIDE SEQUENCE [LARGE SCALE GENOMIC DNA]</scope>
    <source>
        <strain evidence="3">DSM 40736 / JCM 4977 / BCRC 1201 / Tue 494</strain>
    </source>
</reference>
<dbReference type="HOGENOM" id="CLU_2496702_0_0_11"/>
<dbReference type="SUPFAM" id="SSF56672">
    <property type="entry name" value="DNA/RNA polymerases"/>
    <property type="match status" value="1"/>
</dbReference>
<name>D9XHV8_STRVT</name>
<evidence type="ECO:0000313" key="2">
    <source>
        <dbReference type="EMBL" id="EFL37137.1"/>
    </source>
</evidence>
<dbReference type="AlphaFoldDB" id="D9XHV8"/>
<proteinExistence type="predicted"/>
<sequence>MPATSLSRLGIDVRVGIGTSITVAATASEQIEAPGGVLAIDPDQTTAWPATLPVEALHGIRRTQRRPARCHPARHCPAPPRWPGRW</sequence>
<dbReference type="InterPro" id="IPR043502">
    <property type="entry name" value="DNA/RNA_pol_sf"/>
</dbReference>
<dbReference type="EMBL" id="GG657757">
    <property type="protein sequence ID" value="EFL37137.1"/>
    <property type="molecule type" value="Genomic_DNA"/>
</dbReference>
<dbReference type="STRING" id="591159.SSQG_07655"/>
<feature type="compositionally biased region" description="Pro residues" evidence="1">
    <location>
        <begin position="77"/>
        <end position="86"/>
    </location>
</feature>
<evidence type="ECO:0000256" key="1">
    <source>
        <dbReference type="SAM" id="MobiDB-lite"/>
    </source>
</evidence>
<keyword evidence="3" id="KW-1185">Reference proteome</keyword>